<reference evidence="1 2" key="1">
    <citation type="journal article" date="2017" name="J. Antimicrob. Chemother.">
        <title>Characterization of the population structure, drug resistance mechanisms and plasmids of the community-associated Enterobacter cloacae complex in China.</title>
        <authorList>
            <person name="Zhou K."/>
            <person name="Yu W."/>
            <person name="Cao X."/>
            <person name="Shen P."/>
            <person name="Lu H."/>
            <person name="Luo Q."/>
            <person name="Rossen J.W.A."/>
            <person name="Xiao Y."/>
        </authorList>
    </citation>
    <scope>NUCLEOTIDE SEQUENCE [LARGE SCALE GENOMIC DNA]</scope>
    <source>
        <strain evidence="1">ECC1097</strain>
    </source>
</reference>
<dbReference type="Pfam" id="PF13503">
    <property type="entry name" value="DUF4123"/>
    <property type="match status" value="1"/>
</dbReference>
<accession>A0A0F0XL62</accession>
<protein>
    <submittedName>
        <fullName evidence="1">Uncharacterized protein</fullName>
    </submittedName>
</protein>
<evidence type="ECO:0000313" key="1">
    <source>
        <dbReference type="EMBL" id="PJD77431.1"/>
    </source>
</evidence>
<dbReference type="AlphaFoldDB" id="A0A2J0PRX8"/>
<dbReference type="GeneID" id="93156227"/>
<proteinExistence type="predicted"/>
<dbReference type="InterPro" id="IPR025391">
    <property type="entry name" value="DUF4123"/>
</dbReference>
<dbReference type="Proteomes" id="UP000230495">
    <property type="component" value="Unassembled WGS sequence"/>
</dbReference>
<evidence type="ECO:0000313" key="2">
    <source>
        <dbReference type="Proteomes" id="UP000230495"/>
    </source>
</evidence>
<name>A0A2J0PRX8_9ENTR</name>
<accession>A0A2J0PRX8</accession>
<comment type="caution">
    <text evidence="1">The sequence shown here is derived from an EMBL/GenBank/DDBJ whole genome shotgun (WGS) entry which is preliminary data.</text>
</comment>
<dbReference type="EMBL" id="NEEU01000001">
    <property type="protein sequence ID" value="PJD77431.1"/>
    <property type="molecule type" value="Genomic_DNA"/>
</dbReference>
<accession>A0A181D9J4</accession>
<sequence>MPNVNDEDVLQSTRRLCQQIGHNYIDVIVDQCGLDYSVIPALSGFSPEIKWLSLYKGLPEDIYPEDAPLLVRVMFDDLQQWNWLQALAKEMSSTAPLLVLCSSWSFSQLGKWLTEIANARQEGREGIFRFWDTRIFSYLFTDILSAEQQEQLKRPVICWGWQDRDGHSVWITGRGNIPKREEVVKQLDFSDSQYEKFMCLCDAKRFVAQKLLAENTFTTKEAELRACFEGMVNATLAGVLFDDERDAWVLNYVTQLGSQT</sequence>
<dbReference type="RefSeq" id="WP_014884706.1">
    <property type="nucleotide sequence ID" value="NC_018405.1"/>
</dbReference>
<organism evidence="1">
    <name type="scientific">Enterobacter kobei</name>
    <dbReference type="NCBI Taxonomy" id="208224"/>
    <lineage>
        <taxon>Bacteria</taxon>
        <taxon>Pseudomonadati</taxon>
        <taxon>Pseudomonadota</taxon>
        <taxon>Gammaproteobacteria</taxon>
        <taxon>Enterobacterales</taxon>
        <taxon>Enterobacteriaceae</taxon>
        <taxon>Enterobacter</taxon>
        <taxon>Enterobacter cloacae complex</taxon>
    </lineage>
</organism>
<dbReference type="KEGG" id="eno:ECENHK_15855"/>
<gene>
    <name evidence="1" type="ORF">B9Q37_01855</name>
</gene>